<evidence type="ECO:0000313" key="16">
    <source>
        <dbReference type="EMBL" id="MBB3891028.1"/>
    </source>
</evidence>
<dbReference type="PANTHER" id="PTHR12428:SF65">
    <property type="entry name" value="CYTOCHROME C OXIDASE ASSEMBLY PROTEIN COX18, MITOCHONDRIAL"/>
    <property type="match status" value="1"/>
</dbReference>
<reference evidence="16 17" key="1">
    <citation type="submission" date="2020-08" db="EMBL/GenBank/DDBJ databases">
        <title>Genomic Encyclopedia of Type Strains, Phase IV (KMG-IV): sequencing the most valuable type-strain genomes for metagenomic binning, comparative biology and taxonomic classification.</title>
        <authorList>
            <person name="Goeker M."/>
        </authorList>
    </citation>
    <scope>NUCLEOTIDE SEQUENCE [LARGE SCALE GENOMIC DNA]</scope>
    <source>
        <strain evidence="16 17">DSM 21793</strain>
    </source>
</reference>
<dbReference type="CDD" id="cd20070">
    <property type="entry name" value="5TM_YidC_Alb3"/>
    <property type="match status" value="1"/>
</dbReference>
<evidence type="ECO:0000313" key="17">
    <source>
        <dbReference type="Proteomes" id="UP000530564"/>
    </source>
</evidence>
<evidence type="ECO:0000256" key="10">
    <source>
        <dbReference type="ARBA" id="ARBA00023186"/>
    </source>
</evidence>
<evidence type="ECO:0000256" key="1">
    <source>
        <dbReference type="ARBA" id="ARBA00004429"/>
    </source>
</evidence>
<evidence type="ECO:0000259" key="14">
    <source>
        <dbReference type="Pfam" id="PF02096"/>
    </source>
</evidence>
<feature type="transmembrane region" description="Helical" evidence="13">
    <location>
        <begin position="436"/>
        <end position="456"/>
    </location>
</feature>
<evidence type="ECO:0000256" key="4">
    <source>
        <dbReference type="ARBA" id="ARBA00022448"/>
    </source>
</evidence>
<feature type="transmembrane region" description="Helical" evidence="13">
    <location>
        <begin position="373"/>
        <end position="392"/>
    </location>
</feature>
<evidence type="ECO:0000256" key="5">
    <source>
        <dbReference type="ARBA" id="ARBA00022475"/>
    </source>
</evidence>
<dbReference type="NCBIfam" id="TIGR03593">
    <property type="entry name" value="yidC_nterm"/>
    <property type="match status" value="1"/>
</dbReference>
<protein>
    <recommendedName>
        <fullName evidence="3 13">Membrane protein insertase YidC</fullName>
    </recommendedName>
    <alternativeName>
        <fullName evidence="12 13">Foldase YidC</fullName>
    </alternativeName>
    <alternativeName>
        <fullName evidence="11 13">Membrane integrase YidC</fullName>
    </alternativeName>
    <alternativeName>
        <fullName evidence="13">Membrane protein YidC</fullName>
    </alternativeName>
</protein>
<evidence type="ECO:0000256" key="7">
    <source>
        <dbReference type="ARBA" id="ARBA00022927"/>
    </source>
</evidence>
<dbReference type="RefSeq" id="WP_183771572.1">
    <property type="nucleotide sequence ID" value="NZ_JACIDK010000002.1"/>
</dbReference>
<evidence type="ECO:0000256" key="11">
    <source>
        <dbReference type="ARBA" id="ARBA00033245"/>
    </source>
</evidence>
<dbReference type="PRINTS" id="PR01900">
    <property type="entry name" value="YIDCPROTEIN"/>
</dbReference>
<dbReference type="InterPro" id="IPR047196">
    <property type="entry name" value="YidC_ALB_C"/>
</dbReference>
<gene>
    <name evidence="13" type="primary">yidC</name>
    <name evidence="16" type="ORF">GGQ61_001745</name>
</gene>
<dbReference type="GO" id="GO:0015031">
    <property type="term" value="P:protein transport"/>
    <property type="evidence" value="ECO:0007669"/>
    <property type="project" value="UniProtKB-KW"/>
</dbReference>
<comment type="subunit">
    <text evidence="13">Interacts with the Sec translocase complex via SecD. Specifically interacts with transmembrane segments of nascent integral membrane proteins during membrane integration.</text>
</comment>
<comment type="similarity">
    <text evidence="2 13">Belongs to the OXA1/ALB3/YidC family. Type 1 subfamily.</text>
</comment>
<evidence type="ECO:0000256" key="2">
    <source>
        <dbReference type="ARBA" id="ARBA00010527"/>
    </source>
</evidence>
<dbReference type="NCBIfam" id="TIGR03592">
    <property type="entry name" value="yidC_oxa1_cterm"/>
    <property type="match status" value="1"/>
</dbReference>
<dbReference type="CDD" id="cd19961">
    <property type="entry name" value="EcYidC-like_peri"/>
    <property type="match status" value="1"/>
</dbReference>
<dbReference type="GO" id="GO:0005886">
    <property type="term" value="C:plasma membrane"/>
    <property type="evidence" value="ECO:0007669"/>
    <property type="project" value="UniProtKB-SubCell"/>
</dbReference>
<feature type="transmembrane region" description="Helical" evidence="13">
    <location>
        <begin position="542"/>
        <end position="567"/>
    </location>
</feature>
<keyword evidence="6 13" id="KW-0812">Transmembrane</keyword>
<evidence type="ECO:0000256" key="12">
    <source>
        <dbReference type="ARBA" id="ARBA00033342"/>
    </source>
</evidence>
<evidence type="ECO:0000256" key="3">
    <source>
        <dbReference type="ARBA" id="ARBA00015325"/>
    </source>
</evidence>
<evidence type="ECO:0000256" key="9">
    <source>
        <dbReference type="ARBA" id="ARBA00023136"/>
    </source>
</evidence>
<evidence type="ECO:0000256" key="13">
    <source>
        <dbReference type="HAMAP-Rule" id="MF_01810"/>
    </source>
</evidence>
<accession>A0A839ZY35</accession>
<evidence type="ECO:0000256" key="8">
    <source>
        <dbReference type="ARBA" id="ARBA00022989"/>
    </source>
</evidence>
<feature type="domain" description="Membrane insertase YidC/Oxa/ALB C-terminal" evidence="14">
    <location>
        <begin position="373"/>
        <end position="581"/>
    </location>
</feature>
<dbReference type="InterPro" id="IPR019998">
    <property type="entry name" value="Membr_insert_YidC"/>
</dbReference>
<sequence>MQENNNRNTIIFVVSAVLILIAYQFFVLDPAAKKRSAEAARQKAVAAEVQAASGAAPALPGAPSANPGPVVVSRQDAAAASARAPIATPALAGSVSLRGARIDDLFLKNYRVAVAKDSPPVELLRPEGAKHAFFAEFGWTGANLPGLPNADTVWQVVEGSTLAPGQPLVLRTSNGQGLTFTRKLEVDDKFMFTVTDTVANTGAGSVTLAPYASVQRQGVPADLGRNQIVHEGAIGWLGGELRQLKYAKWLKEGGLNVSSVGGWTGITDKYWLTALIPDQKEHIQSQYRVTKSLAADIYEANYVGRPHIIPAGKQVTEVTRLFAGAKTVPLLKEYETKLGVPHLDMAVDWGNFWFITRPMFMFLDFIFQKVGNFGIAILLLTVAVKLIFFPLANKSYESLTKMKKVQPQVEALRTKYKEDPAKQQQELMALYQREKINPLTGCLPMLVQIPVFYGLYKVLTVTIEMRHAPFFGWIQDLSAKDPLTIWNLFGLIPYNPATVPVIGGILNSDLLHLGPMALLYGVTMYLSTAMNPPQPDPIQQKIFQFMPVMFTFIMAPFAVGLLIYWTWSNVLTILQQYVIMRRFKVDNPIDQIIAKITGKPREVG</sequence>
<proteinExistence type="inferred from homology"/>
<dbReference type="EMBL" id="JACIDK010000002">
    <property type="protein sequence ID" value="MBB3891028.1"/>
    <property type="molecule type" value="Genomic_DNA"/>
</dbReference>
<comment type="caution">
    <text evidence="16">The sequence shown here is derived from an EMBL/GenBank/DDBJ whole genome shotgun (WGS) entry which is preliminary data.</text>
</comment>
<dbReference type="AlphaFoldDB" id="A0A839ZY35"/>
<organism evidence="16 17">
    <name type="scientific">Phenylobacterium haematophilum</name>
    <dbReference type="NCBI Taxonomy" id="98513"/>
    <lineage>
        <taxon>Bacteria</taxon>
        <taxon>Pseudomonadati</taxon>
        <taxon>Pseudomonadota</taxon>
        <taxon>Alphaproteobacteria</taxon>
        <taxon>Caulobacterales</taxon>
        <taxon>Caulobacteraceae</taxon>
        <taxon>Phenylobacterium</taxon>
    </lineage>
</organism>
<keyword evidence="7 13" id="KW-0653">Protein transport</keyword>
<dbReference type="InterPro" id="IPR028055">
    <property type="entry name" value="YidC/Oxa/ALB_C"/>
</dbReference>
<feature type="domain" description="Membrane insertase YidC N-terminal" evidence="15">
    <location>
        <begin position="84"/>
        <end position="361"/>
    </location>
</feature>
<dbReference type="HAMAP" id="MF_01810">
    <property type="entry name" value="YidC_type1"/>
    <property type="match status" value="1"/>
</dbReference>
<dbReference type="PANTHER" id="PTHR12428">
    <property type="entry name" value="OXA1"/>
    <property type="match status" value="1"/>
</dbReference>
<keyword evidence="17" id="KW-1185">Reference proteome</keyword>
<dbReference type="NCBIfam" id="NF002353">
    <property type="entry name" value="PRK01318.1-4"/>
    <property type="match status" value="1"/>
</dbReference>
<dbReference type="Gene3D" id="2.70.98.90">
    <property type="match status" value="1"/>
</dbReference>
<comment type="function">
    <text evidence="13">Required for the insertion and/or proper folding and/or complex formation of integral membrane proteins into the membrane. Involved in integration of membrane proteins that insert both dependently and independently of the Sec translocase complex, as well as at least some lipoproteins. Aids folding of multispanning membrane proteins.</text>
</comment>
<dbReference type="InterPro" id="IPR038221">
    <property type="entry name" value="YidC_periplasmic_sf"/>
</dbReference>
<comment type="subcellular location">
    <subcellularLocation>
        <location evidence="1">Cell inner membrane</location>
        <topology evidence="1">Multi-pass membrane protein</topology>
    </subcellularLocation>
    <subcellularLocation>
        <location evidence="13">Cell membrane</location>
        <topology evidence="13">Multi-pass membrane protein</topology>
    </subcellularLocation>
</comment>
<feature type="transmembrane region" description="Helical" evidence="13">
    <location>
        <begin position="9"/>
        <end position="26"/>
    </location>
</feature>
<dbReference type="GO" id="GO:0032977">
    <property type="term" value="F:membrane insertase activity"/>
    <property type="evidence" value="ECO:0007669"/>
    <property type="project" value="InterPro"/>
</dbReference>
<dbReference type="Pfam" id="PF14849">
    <property type="entry name" value="YidC_periplas"/>
    <property type="match status" value="1"/>
</dbReference>
<keyword evidence="8 13" id="KW-1133">Transmembrane helix</keyword>
<keyword evidence="4 13" id="KW-0813">Transport</keyword>
<name>A0A839ZY35_9CAUL</name>
<dbReference type="InterPro" id="IPR001708">
    <property type="entry name" value="YidC/ALB3/OXA1/COX18"/>
</dbReference>
<dbReference type="Proteomes" id="UP000530564">
    <property type="component" value="Unassembled WGS sequence"/>
</dbReference>
<evidence type="ECO:0000256" key="6">
    <source>
        <dbReference type="ARBA" id="ARBA00022692"/>
    </source>
</evidence>
<dbReference type="GO" id="GO:0051205">
    <property type="term" value="P:protein insertion into membrane"/>
    <property type="evidence" value="ECO:0007669"/>
    <property type="project" value="TreeGrafter"/>
</dbReference>
<keyword evidence="5 13" id="KW-1003">Cell membrane</keyword>
<feature type="transmembrane region" description="Helical" evidence="13">
    <location>
        <begin position="510"/>
        <end position="530"/>
    </location>
</feature>
<evidence type="ECO:0000259" key="15">
    <source>
        <dbReference type="Pfam" id="PF14849"/>
    </source>
</evidence>
<keyword evidence="9 13" id="KW-0472">Membrane</keyword>
<dbReference type="InterPro" id="IPR028053">
    <property type="entry name" value="Membr_insert_YidC_N"/>
</dbReference>
<dbReference type="Pfam" id="PF02096">
    <property type="entry name" value="60KD_IMP"/>
    <property type="match status" value="1"/>
</dbReference>
<keyword evidence="10 13" id="KW-0143">Chaperone</keyword>